<evidence type="ECO:0008006" key="4">
    <source>
        <dbReference type="Google" id="ProtNLM"/>
    </source>
</evidence>
<sequence length="423" mass="48029">MGGGRDEQSVYPFYKVNIHEARAAAHVARSLPFLVFVTIVGLLIFGVFWNAVLLLTVTATLNVAMWLWVVSTAVFCMLGVDAAEEQLEKARVEASSGPCEVESQDNVRHTIVLPNYKEDSGILETTLESLSEARGSAHFIVVLAMEDREAEGRDKAAKMEAKFKDKFFKIFSTHHPQKLQERHLDGTECPELPGKASNVKWAVKQVCKENKISDRDVLTVCDADVIMHPNYFEYISSEFVKLKEDKSHLHTMWQAPQLPWRNFYESPVVSRVWGYISSLWEFGGVSSVMYGWHHMVFSAYSLPLELARDVECWDGDVIAEDHHAFLKAWFYSAYMMSQKKEEDVVPRLVRVKPVMLPAKSTSVNSPVSYWSSWEERWQQAKRHAQGVAEVSYAALAAWDMLGSVPVTSFGIRFMWMLFKVAAA</sequence>
<gene>
    <name evidence="2" type="ORF">SNEC2469_LOCUS25155</name>
</gene>
<keyword evidence="3" id="KW-1185">Reference proteome</keyword>
<keyword evidence="1" id="KW-0812">Transmembrane</keyword>
<name>A0A812ZR44_9DINO</name>
<dbReference type="PANTHER" id="PTHR36851">
    <property type="entry name" value="UNNAMED PRODUCT"/>
    <property type="match status" value="1"/>
</dbReference>
<feature type="transmembrane region" description="Helical" evidence="1">
    <location>
        <begin position="31"/>
        <end position="57"/>
    </location>
</feature>
<proteinExistence type="predicted"/>
<dbReference type="PANTHER" id="PTHR36851:SF1">
    <property type="entry name" value="GLYCO_TRANS_2-LIKE DOMAIN-CONTAINING PROTEIN"/>
    <property type="match status" value="1"/>
</dbReference>
<dbReference type="SUPFAM" id="SSF53448">
    <property type="entry name" value="Nucleotide-diphospho-sugar transferases"/>
    <property type="match status" value="1"/>
</dbReference>
<dbReference type="EMBL" id="CAJNJA010049231">
    <property type="protein sequence ID" value="CAE7836261.1"/>
    <property type="molecule type" value="Genomic_DNA"/>
</dbReference>
<keyword evidence="1" id="KW-0472">Membrane</keyword>
<dbReference type="Proteomes" id="UP000601435">
    <property type="component" value="Unassembled WGS sequence"/>
</dbReference>
<dbReference type="OrthoDB" id="5819478at2759"/>
<keyword evidence="1" id="KW-1133">Transmembrane helix</keyword>
<evidence type="ECO:0000256" key="1">
    <source>
        <dbReference type="SAM" id="Phobius"/>
    </source>
</evidence>
<reference evidence="2" key="1">
    <citation type="submission" date="2021-02" db="EMBL/GenBank/DDBJ databases">
        <authorList>
            <person name="Dougan E. K."/>
            <person name="Rhodes N."/>
            <person name="Thang M."/>
            <person name="Chan C."/>
        </authorList>
    </citation>
    <scope>NUCLEOTIDE SEQUENCE</scope>
</reference>
<organism evidence="2 3">
    <name type="scientific">Symbiodinium necroappetens</name>
    <dbReference type="NCBI Taxonomy" id="1628268"/>
    <lineage>
        <taxon>Eukaryota</taxon>
        <taxon>Sar</taxon>
        <taxon>Alveolata</taxon>
        <taxon>Dinophyceae</taxon>
        <taxon>Suessiales</taxon>
        <taxon>Symbiodiniaceae</taxon>
        <taxon>Symbiodinium</taxon>
    </lineage>
</organism>
<feature type="transmembrane region" description="Helical" evidence="1">
    <location>
        <begin position="63"/>
        <end position="83"/>
    </location>
</feature>
<evidence type="ECO:0000313" key="3">
    <source>
        <dbReference type="Proteomes" id="UP000601435"/>
    </source>
</evidence>
<protein>
    <recommendedName>
        <fullName evidence="4">Glycosyltransferase 2-like domain-containing protein</fullName>
    </recommendedName>
</protein>
<dbReference type="Gene3D" id="3.90.550.10">
    <property type="entry name" value="Spore Coat Polysaccharide Biosynthesis Protein SpsA, Chain A"/>
    <property type="match status" value="1"/>
</dbReference>
<comment type="caution">
    <text evidence="2">The sequence shown here is derived from an EMBL/GenBank/DDBJ whole genome shotgun (WGS) entry which is preliminary data.</text>
</comment>
<dbReference type="AlphaFoldDB" id="A0A812ZR44"/>
<accession>A0A812ZR44</accession>
<evidence type="ECO:0000313" key="2">
    <source>
        <dbReference type="EMBL" id="CAE7836261.1"/>
    </source>
</evidence>
<dbReference type="InterPro" id="IPR029044">
    <property type="entry name" value="Nucleotide-diphossugar_trans"/>
</dbReference>